<dbReference type="InterPro" id="IPR008979">
    <property type="entry name" value="Galactose-bd-like_sf"/>
</dbReference>
<proteinExistence type="predicted"/>
<dbReference type="InterPro" id="IPR018511">
    <property type="entry name" value="Hemolysin-typ_Ca-bd_CS"/>
</dbReference>
<dbReference type="GO" id="GO:0005576">
    <property type="term" value="C:extracellular region"/>
    <property type="evidence" value="ECO:0007669"/>
    <property type="project" value="UniProtKB-SubCell"/>
</dbReference>
<dbReference type="Pfam" id="PF00353">
    <property type="entry name" value="HemolysinCabind"/>
    <property type="match status" value="2"/>
</dbReference>
<dbReference type="InterPro" id="IPR050557">
    <property type="entry name" value="RTX_toxin/Mannuronan_C5-epim"/>
</dbReference>
<evidence type="ECO:0000256" key="2">
    <source>
        <dbReference type="ARBA" id="ARBA00022525"/>
    </source>
</evidence>
<gene>
    <name evidence="3" type="ORF">DLJ53_17315</name>
</gene>
<dbReference type="PANTHER" id="PTHR38340">
    <property type="entry name" value="S-LAYER PROTEIN"/>
    <property type="match status" value="1"/>
</dbReference>
<comment type="subcellular location">
    <subcellularLocation>
        <location evidence="1">Secreted</location>
    </subcellularLocation>
</comment>
<dbReference type="PRINTS" id="PR00313">
    <property type="entry name" value="CABNDNGRPT"/>
</dbReference>
<dbReference type="PANTHER" id="PTHR38340:SF1">
    <property type="entry name" value="S-LAYER PROTEIN"/>
    <property type="match status" value="1"/>
</dbReference>
<organism evidence="3 4">
    <name type="scientific">Acuticoccus sediminis</name>
    <dbReference type="NCBI Taxonomy" id="2184697"/>
    <lineage>
        <taxon>Bacteria</taxon>
        <taxon>Pseudomonadati</taxon>
        <taxon>Pseudomonadota</taxon>
        <taxon>Alphaproteobacteria</taxon>
        <taxon>Hyphomicrobiales</taxon>
        <taxon>Amorphaceae</taxon>
        <taxon>Acuticoccus</taxon>
    </lineage>
</organism>
<evidence type="ECO:0008006" key="5">
    <source>
        <dbReference type="Google" id="ProtNLM"/>
    </source>
</evidence>
<keyword evidence="2" id="KW-0964">Secreted</keyword>
<dbReference type="PROSITE" id="PS00330">
    <property type="entry name" value="HEMOLYSIN_CALCIUM"/>
    <property type="match status" value="2"/>
</dbReference>
<dbReference type="SUPFAM" id="SSF49785">
    <property type="entry name" value="Galactose-binding domain-like"/>
    <property type="match status" value="1"/>
</dbReference>
<accession>A0A8B2NMS2</accession>
<dbReference type="GO" id="GO:0005509">
    <property type="term" value="F:calcium ion binding"/>
    <property type="evidence" value="ECO:0007669"/>
    <property type="project" value="InterPro"/>
</dbReference>
<evidence type="ECO:0000313" key="4">
    <source>
        <dbReference type="Proteomes" id="UP000249590"/>
    </source>
</evidence>
<evidence type="ECO:0000256" key="1">
    <source>
        <dbReference type="ARBA" id="ARBA00004613"/>
    </source>
</evidence>
<reference evidence="3 4" key="1">
    <citation type="submission" date="2018-05" db="EMBL/GenBank/DDBJ databases">
        <title>Acuticoccus sediminis sp. nov., isolated from deep-sea sediment of Indian Ocean.</title>
        <authorList>
            <person name="Liu X."/>
            <person name="Lai Q."/>
            <person name="Du Y."/>
            <person name="Sun F."/>
            <person name="Zhang X."/>
            <person name="Wang S."/>
            <person name="Shao Z."/>
        </authorList>
    </citation>
    <scope>NUCLEOTIDE SEQUENCE [LARGE SCALE GENOMIC DNA]</scope>
    <source>
        <strain evidence="3 4">PTG4-2</strain>
    </source>
</reference>
<dbReference type="InterPro" id="IPR011049">
    <property type="entry name" value="Serralysin-like_metalloprot_C"/>
</dbReference>
<dbReference type="InterPro" id="IPR001343">
    <property type="entry name" value="Hemolysn_Ca-bd"/>
</dbReference>
<keyword evidence="4" id="KW-1185">Reference proteome</keyword>
<evidence type="ECO:0000313" key="3">
    <source>
        <dbReference type="EMBL" id="RAI00986.1"/>
    </source>
</evidence>
<dbReference type="SUPFAM" id="SSF51120">
    <property type="entry name" value="beta-Roll"/>
    <property type="match status" value="1"/>
</dbReference>
<dbReference type="Gene3D" id="2.150.10.10">
    <property type="entry name" value="Serralysin-like metalloprotease, C-terminal"/>
    <property type="match status" value="2"/>
</dbReference>
<dbReference type="AlphaFoldDB" id="A0A8B2NMS2"/>
<name>A0A8B2NMS2_9HYPH</name>
<dbReference type="Proteomes" id="UP000249590">
    <property type="component" value="Unassembled WGS sequence"/>
</dbReference>
<dbReference type="EMBL" id="QHHQ01000003">
    <property type="protein sequence ID" value="RAI00986.1"/>
    <property type="molecule type" value="Genomic_DNA"/>
</dbReference>
<comment type="caution">
    <text evidence="3">The sequence shown here is derived from an EMBL/GenBank/DDBJ whole genome shotgun (WGS) entry which is preliminary data.</text>
</comment>
<sequence>MRYSVIYSQSYQRQYLASRGFVVFWSLRGERVLGRATDDWLHGRFGDDTIEGAGGNDTILGGTGDDVLRGDRDEDTLGHNLVQNGSFEDVSGLRARDFGFVGTPTGWTLENGVAVEVVRDGWVGMPASDGGYWVDTGTVGSDVIDISQQIDGVEAGETYLLTFDAGQWRAPSDAPDETLNVYWNGELLGTIRPDSVDAYETFQFNVEGGSGDGTGTLRFAGQSDGTADAQGVVIDNVSLQEVLAVHGNDVLFGGWGDDTIFGDGGNDRIIGGFGNDVTTGGEGHDTFVIGVRHGHDIITDFDLDEDVIALRFLRFMLDDGETARDAVDITQVGDDAQIAYGHATVLLLGVNANLLTDDHFI</sequence>
<protein>
    <recommendedName>
        <fullName evidence="5">Hemolysin type calcium-binding protein</fullName>
    </recommendedName>
</protein>